<reference evidence="8" key="1">
    <citation type="submission" date="2016-02" db="EMBL/GenBank/DDBJ databases">
        <title>Comparative genomics of biotechnologically important yeasts.</title>
        <authorList>
            <consortium name="DOE Joint Genome Institute"/>
            <person name="Riley R."/>
            <person name="Haridas S."/>
            <person name="Wolfe K.H."/>
            <person name="Lopes M.R."/>
            <person name="Hittinger C.T."/>
            <person name="Goker M."/>
            <person name="Salamov A."/>
            <person name="Wisecaver J."/>
            <person name="Long T.M."/>
            <person name="Aerts A.L."/>
            <person name="Barry K."/>
            <person name="Choi C."/>
            <person name="Clum A."/>
            <person name="Coughlan A.Y."/>
            <person name="Deshpande S."/>
            <person name="Douglass A.P."/>
            <person name="Hanson S.J."/>
            <person name="Klenk H.-P."/>
            <person name="Labutti K."/>
            <person name="Lapidus A."/>
            <person name="Lindquist E."/>
            <person name="Lipzen A."/>
            <person name="Meier-Kolthoff J.P."/>
            <person name="Ohm R.A."/>
            <person name="Otillar R.P."/>
            <person name="Pangilinan J."/>
            <person name="Peng Y."/>
            <person name="Rokas A."/>
            <person name="Rosa C.A."/>
            <person name="Scheuner C."/>
            <person name="Sibirny A.A."/>
            <person name="Slot J.C."/>
            <person name="Stielow J.B."/>
            <person name="Sun H."/>
            <person name="Kurtzman C.P."/>
            <person name="Blackwell M."/>
            <person name="Jeffries T.W."/>
            <person name="Grigoriev I.V."/>
        </authorList>
    </citation>
    <scope>NUCLEOTIDE SEQUENCE [LARGE SCALE GENOMIC DNA]</scope>
    <source>
        <strain evidence="8">NRRL Y-17796</strain>
    </source>
</reference>
<comment type="function">
    <text evidence="1">Involved in cell wall beta(1-&gt;6) glucan synthesis.</text>
</comment>
<accession>A0A1E4TA08</accession>
<evidence type="ECO:0000313" key="8">
    <source>
        <dbReference type="Proteomes" id="UP000095023"/>
    </source>
</evidence>
<dbReference type="Pfam" id="PF05390">
    <property type="entry name" value="Kre9_KNH1_C"/>
    <property type="match status" value="1"/>
</dbReference>
<evidence type="ECO:0000256" key="4">
    <source>
        <dbReference type="SAM" id="MobiDB-lite"/>
    </source>
</evidence>
<protein>
    <submittedName>
        <fullName evidence="7">Uncharacterized protein</fullName>
    </submittedName>
</protein>
<evidence type="ECO:0000313" key="7">
    <source>
        <dbReference type="EMBL" id="ODV88543.1"/>
    </source>
</evidence>
<evidence type="ECO:0000256" key="2">
    <source>
        <dbReference type="ARBA" id="ARBA00006816"/>
    </source>
</evidence>
<dbReference type="PANTHER" id="PTHR28154:SF1">
    <property type="entry name" value="CELL WALL SYNTHESIS PROTEIN KNH1-RELATED"/>
    <property type="match status" value="1"/>
</dbReference>
<proteinExistence type="inferred from homology"/>
<dbReference type="Proteomes" id="UP000095023">
    <property type="component" value="Unassembled WGS sequence"/>
</dbReference>
<keyword evidence="3" id="KW-0732">Signal</keyword>
<feature type="domain" description="Yeast cell wall synthesis Kre9/Knh1-like N-terminal" evidence="6">
    <location>
        <begin position="2"/>
        <end position="93"/>
    </location>
</feature>
<dbReference type="GO" id="GO:0006078">
    <property type="term" value="P:(1-&gt;6)-beta-D-glucan biosynthetic process"/>
    <property type="evidence" value="ECO:0007669"/>
    <property type="project" value="InterPro"/>
</dbReference>
<dbReference type="GO" id="GO:0031505">
    <property type="term" value="P:fungal-type cell wall organization"/>
    <property type="evidence" value="ECO:0007669"/>
    <property type="project" value="TreeGrafter"/>
</dbReference>
<dbReference type="InterPro" id="IPR008659">
    <property type="entry name" value="Kre9/Knh1_C"/>
</dbReference>
<feature type="region of interest" description="Disordered" evidence="4">
    <location>
        <begin position="104"/>
        <end position="137"/>
    </location>
</feature>
<dbReference type="InterPro" id="IPR018466">
    <property type="entry name" value="Kre9/Knh1-like_N"/>
</dbReference>
<gene>
    <name evidence="7" type="ORF">CANCADRAFT_45057</name>
</gene>
<dbReference type="EMBL" id="KV453843">
    <property type="protein sequence ID" value="ODV88543.1"/>
    <property type="molecule type" value="Genomic_DNA"/>
</dbReference>
<evidence type="ECO:0000259" key="5">
    <source>
        <dbReference type="Pfam" id="PF05390"/>
    </source>
</evidence>
<keyword evidence="8" id="KW-1185">Reference proteome</keyword>
<dbReference type="Pfam" id="PF10342">
    <property type="entry name" value="Kre9_KNH"/>
    <property type="match status" value="1"/>
</dbReference>
<evidence type="ECO:0000256" key="3">
    <source>
        <dbReference type="ARBA" id="ARBA00022729"/>
    </source>
</evidence>
<name>A0A1E4TA08_9ASCO</name>
<dbReference type="PANTHER" id="PTHR28154">
    <property type="entry name" value="CELL WALL SYNTHESIS PROTEIN KNH1-RELATED"/>
    <property type="match status" value="1"/>
</dbReference>
<evidence type="ECO:0000256" key="1">
    <source>
        <dbReference type="ARBA" id="ARBA00004010"/>
    </source>
</evidence>
<dbReference type="GO" id="GO:0005576">
    <property type="term" value="C:extracellular region"/>
    <property type="evidence" value="ECO:0007669"/>
    <property type="project" value="TreeGrafter"/>
</dbReference>
<feature type="region of interest" description="Disordered" evidence="4">
    <location>
        <begin position="204"/>
        <end position="231"/>
    </location>
</feature>
<dbReference type="OrthoDB" id="2432613at2759"/>
<feature type="domain" description="Yeast cell wall synthesis Kre9/Knh1 C-terminal" evidence="5">
    <location>
        <begin position="132"/>
        <end position="220"/>
    </location>
</feature>
<dbReference type="GO" id="GO:0042546">
    <property type="term" value="P:cell wall biogenesis"/>
    <property type="evidence" value="ECO:0007669"/>
    <property type="project" value="InterPro"/>
</dbReference>
<sequence>MAVEWSDEGTSGWSLSDCETLSIMICTGPNNDINCFDYLLESVQYSAYEASMSYSYVIDPSLGTNGPYFLQFSGFLTDSPDEPFIAYSGRFQLTGMTGASPVADDGGFLTSPPGQDPVDGNAPAATETAGPYTIPYPQQTTGMAKYATMQRLPGHSVTGTNTSPLFPTSSYSLFKSKAKAASFVTTYTMSRTYTPLMGANWAPPGGNPAENGGSHGPTQGARMRRRWDDEF</sequence>
<dbReference type="InterPro" id="IPR045328">
    <property type="entry name" value="Kre9/Knh1"/>
</dbReference>
<comment type="similarity">
    <text evidence="2">Belongs to the KRE9/KNH1 family.</text>
</comment>
<evidence type="ECO:0000259" key="6">
    <source>
        <dbReference type="Pfam" id="PF10342"/>
    </source>
</evidence>
<dbReference type="AlphaFoldDB" id="A0A1E4TA08"/>
<organism evidence="7 8">
    <name type="scientific">Tortispora caseinolytica NRRL Y-17796</name>
    <dbReference type="NCBI Taxonomy" id="767744"/>
    <lineage>
        <taxon>Eukaryota</taxon>
        <taxon>Fungi</taxon>
        <taxon>Dikarya</taxon>
        <taxon>Ascomycota</taxon>
        <taxon>Saccharomycotina</taxon>
        <taxon>Trigonopsidomycetes</taxon>
        <taxon>Trigonopsidales</taxon>
        <taxon>Trigonopsidaceae</taxon>
        <taxon>Tortispora</taxon>
    </lineage>
</organism>